<organism evidence="3 4">
    <name type="scientific">Pseudolactococcus chungangensis CAU 28 = DSM 22330</name>
    <dbReference type="NCBI Taxonomy" id="1122154"/>
    <lineage>
        <taxon>Bacteria</taxon>
        <taxon>Bacillati</taxon>
        <taxon>Bacillota</taxon>
        <taxon>Bacilli</taxon>
        <taxon>Lactobacillales</taxon>
        <taxon>Streptococcaceae</taxon>
        <taxon>Pseudolactococcus</taxon>
    </lineage>
</organism>
<protein>
    <submittedName>
        <fullName evidence="3">Acetyltransferase (GNAT) family protein</fullName>
    </submittedName>
</protein>
<dbReference type="Pfam" id="PF00583">
    <property type="entry name" value="Acetyltransf_1"/>
    <property type="match status" value="1"/>
</dbReference>
<dbReference type="GO" id="GO:0016747">
    <property type="term" value="F:acyltransferase activity, transferring groups other than amino-acyl groups"/>
    <property type="evidence" value="ECO:0007669"/>
    <property type="project" value="InterPro"/>
</dbReference>
<keyword evidence="3" id="KW-0808">Transferase</keyword>
<dbReference type="Proteomes" id="UP000218979">
    <property type="component" value="Unassembled WGS sequence"/>
</dbReference>
<sequence>MEDDLVLIDYHSWIGDTNNALLNFDCGVKEINDEIRSEINDLEENKSKNRAILLVNKKGVVLGFVSYSLENSSMIQASGEYSAKSVPVLNINLLGINNSDFNKGYGSQLVVAVIRMAKTIEVLVHIEAIQLHSLEESVEFYEKLGFSEVREYYPGRVNGSKMYYNIESLRDIDFLKVYVNPFLISDTANK</sequence>
<dbReference type="PROSITE" id="PS51186">
    <property type="entry name" value="GNAT"/>
    <property type="match status" value="1"/>
</dbReference>
<dbReference type="STRING" id="1122154.SAMN02746068_00505"/>
<accession>A0A1K2H6A0</accession>
<reference evidence="3 4" key="2">
    <citation type="submission" date="2016-11" db="EMBL/GenBank/DDBJ databases">
        <authorList>
            <person name="Jaros S."/>
            <person name="Januszkiewicz K."/>
            <person name="Wedrychowicz H."/>
        </authorList>
    </citation>
    <scope>NUCLEOTIDE SEQUENCE [LARGE SCALE GENOMIC DNA]</scope>
    <source>
        <strain evidence="3 4">DSM 22330</strain>
    </source>
</reference>
<dbReference type="InterPro" id="IPR016181">
    <property type="entry name" value="Acyl_CoA_acyltransferase"/>
</dbReference>
<dbReference type="EMBL" id="FPKS01000002">
    <property type="protein sequence ID" value="SFZ71852.1"/>
    <property type="molecule type" value="Genomic_DNA"/>
</dbReference>
<dbReference type="InterPro" id="IPR000182">
    <property type="entry name" value="GNAT_dom"/>
</dbReference>
<dbReference type="Gene3D" id="3.40.630.30">
    <property type="match status" value="1"/>
</dbReference>
<name>A0A1K2H6A0_9LACT</name>
<feature type="domain" description="N-acetyltransferase" evidence="1">
    <location>
        <begin position="8"/>
        <end position="167"/>
    </location>
</feature>
<dbReference type="AlphaFoldDB" id="A0A1K2H6A0"/>
<dbReference type="RefSeq" id="WP_031366614.1">
    <property type="nucleotide sequence ID" value="NZ_FPKS01000002.1"/>
</dbReference>
<gene>
    <name evidence="2" type="ORF">RR45_GL001778</name>
    <name evidence="3" type="ORF">SAMN02746068_00505</name>
</gene>
<evidence type="ECO:0000313" key="4">
    <source>
        <dbReference type="Proteomes" id="UP000185655"/>
    </source>
</evidence>
<evidence type="ECO:0000313" key="2">
    <source>
        <dbReference type="EMBL" id="PCR98788.1"/>
    </source>
</evidence>
<dbReference type="OrthoDB" id="9775804at2"/>
<dbReference type="SUPFAM" id="SSF55729">
    <property type="entry name" value="Acyl-CoA N-acyltransferases (Nat)"/>
    <property type="match status" value="1"/>
</dbReference>
<dbReference type="EMBL" id="JXJT01000055">
    <property type="protein sequence ID" value="PCR98788.1"/>
    <property type="molecule type" value="Genomic_DNA"/>
</dbReference>
<evidence type="ECO:0000259" key="1">
    <source>
        <dbReference type="PROSITE" id="PS51186"/>
    </source>
</evidence>
<evidence type="ECO:0000313" key="3">
    <source>
        <dbReference type="EMBL" id="SFZ71852.1"/>
    </source>
</evidence>
<proteinExistence type="predicted"/>
<reference evidence="2 5" key="1">
    <citation type="submission" date="2014-12" db="EMBL/GenBank/DDBJ databases">
        <title>Draft genome sequences of 10 type strains of Lactococcus.</title>
        <authorList>
            <person name="Sun Z."/>
            <person name="Zhong Z."/>
            <person name="Liu W."/>
            <person name="Zhang W."/>
            <person name="Zhang H."/>
        </authorList>
    </citation>
    <scope>NUCLEOTIDE SEQUENCE [LARGE SCALE GENOMIC DNA]</scope>
    <source>
        <strain evidence="2 5">DSM 22330</strain>
    </source>
</reference>
<keyword evidence="5" id="KW-1185">Reference proteome</keyword>
<dbReference type="Proteomes" id="UP000185655">
    <property type="component" value="Unassembled WGS sequence"/>
</dbReference>
<evidence type="ECO:0000313" key="5">
    <source>
        <dbReference type="Proteomes" id="UP000218979"/>
    </source>
</evidence>